<reference evidence="1 2" key="2">
    <citation type="journal article" date="2013" name="Genome Biol. Evol.">
        <title>Genome sequencing of Giardia lamblia genotypes A2 and B isolates (DH and GS) and comparative analysis with the genomes of genotypes A1 and E (WB and Pig).</title>
        <authorList>
            <person name="Adam R.D."/>
            <person name="Dahlstrom E.W."/>
            <person name="Martens C.A."/>
            <person name="Bruno D.P."/>
            <person name="Barbian K.D."/>
            <person name="Ricklefs S.M."/>
            <person name="Hernandez M.M."/>
            <person name="Narla N.P."/>
            <person name="Patel R.B."/>
            <person name="Porcella S.F."/>
            <person name="Nash T.E."/>
        </authorList>
    </citation>
    <scope>NUCLEOTIDE SEQUENCE [LARGE SCALE GENOMIC DNA]</scope>
    <source>
        <strain evidence="1 2">GS</strain>
    </source>
</reference>
<dbReference type="VEuPathDB" id="GiardiaDB:QR46_3042"/>
<dbReference type="InterPro" id="IPR002110">
    <property type="entry name" value="Ankyrin_rpt"/>
</dbReference>
<gene>
    <name evidence="1" type="ORF">GSB_15587</name>
</gene>
<sequence>MELDQKTKPGMEALNEALIQSLSRSMTASVRPYDTSKPEVYADDHSGLLQAVARRNTPKLGELLKFAKAYDSNGFTALMYAAIDGYEDGVRILMGLEHGMRVNGSYSYGAYTFTEPTALMLASMHGRQGVVGLLKGLEAGLAERGMGATALMIASIFNRSECAEVLCDAEAGCIDVNGRTALMWAAYRGNSMLVRVLRDAEAGLVDALGKAALVSASEHGNLACVKDLADLEGRTHGVRAITECCKGWGASCSFKANIIQFLRVYSEQRLEIFT</sequence>
<accession>V6TV99</accession>
<dbReference type="Pfam" id="PF12796">
    <property type="entry name" value="Ank_2"/>
    <property type="match status" value="1"/>
</dbReference>
<name>V6TV99_GIAIN</name>
<dbReference type="PANTHER" id="PTHR24120">
    <property type="entry name" value="GH07239P"/>
    <property type="match status" value="1"/>
</dbReference>
<protein>
    <submittedName>
        <fullName evidence="1">Ankyrin repeat protein</fullName>
    </submittedName>
</protein>
<dbReference type="VEuPathDB" id="GiardiaDB:GL50803_0015587"/>
<dbReference type="Pfam" id="PF00023">
    <property type="entry name" value="Ank"/>
    <property type="match status" value="1"/>
</dbReference>
<dbReference type="VEuPathDB" id="GiardiaDB:DHA2_15587"/>
<dbReference type="OrthoDB" id="341259at2759"/>
<dbReference type="VEuPathDB" id="GiardiaDB:GL50581_1877"/>
<dbReference type="SMART" id="SM00248">
    <property type="entry name" value="ANK"/>
    <property type="match status" value="5"/>
</dbReference>
<evidence type="ECO:0000313" key="1">
    <source>
        <dbReference type="EMBL" id="ESU42282.1"/>
    </source>
</evidence>
<dbReference type="PANTHER" id="PTHR24120:SF4">
    <property type="entry name" value="GH07239P"/>
    <property type="match status" value="1"/>
</dbReference>
<dbReference type="EMBL" id="AHHH01000089">
    <property type="protein sequence ID" value="ESU42282.1"/>
    <property type="molecule type" value="Genomic_DNA"/>
</dbReference>
<comment type="caution">
    <text evidence="1">The sequence shown here is derived from an EMBL/GenBank/DDBJ whole genome shotgun (WGS) entry which is preliminary data.</text>
</comment>
<dbReference type="AlphaFoldDB" id="V6TV99"/>
<dbReference type="SUPFAM" id="SSF48403">
    <property type="entry name" value="Ankyrin repeat"/>
    <property type="match status" value="1"/>
</dbReference>
<organism evidence="1 2">
    <name type="scientific">Giardia intestinalis</name>
    <name type="common">Giardia lamblia</name>
    <dbReference type="NCBI Taxonomy" id="5741"/>
    <lineage>
        <taxon>Eukaryota</taxon>
        <taxon>Metamonada</taxon>
        <taxon>Diplomonadida</taxon>
        <taxon>Hexamitidae</taxon>
        <taxon>Giardiinae</taxon>
        <taxon>Giardia</taxon>
    </lineage>
</organism>
<proteinExistence type="predicted"/>
<evidence type="ECO:0000313" key="2">
    <source>
        <dbReference type="Proteomes" id="UP000018040"/>
    </source>
</evidence>
<dbReference type="Proteomes" id="UP000018040">
    <property type="component" value="Unassembled WGS sequence"/>
</dbReference>
<dbReference type="InterPro" id="IPR036770">
    <property type="entry name" value="Ankyrin_rpt-contain_sf"/>
</dbReference>
<reference evidence="2" key="1">
    <citation type="submission" date="2012-02" db="EMBL/GenBank/DDBJ databases">
        <title>Genome sequencing of Giardia lamblia Genotypes A2 and B isolates (DH and GS) and comparative analysis with the genomes of Genotypes A1 and E (WB and Pig).</title>
        <authorList>
            <person name="Adam R."/>
            <person name="Dahlstrom E."/>
            <person name="Martens C."/>
            <person name="Bruno D."/>
            <person name="Barbian K."/>
            <person name="Porcella S.F."/>
            <person name="Nash T."/>
        </authorList>
    </citation>
    <scope>NUCLEOTIDE SEQUENCE</scope>
    <source>
        <strain evidence="2">GS</strain>
    </source>
</reference>
<dbReference type="Gene3D" id="1.25.40.20">
    <property type="entry name" value="Ankyrin repeat-containing domain"/>
    <property type="match status" value="2"/>
</dbReference>